<dbReference type="AlphaFoldDB" id="A0A9P0NX86"/>
<keyword evidence="4" id="KW-1185">Reference proteome</keyword>
<gene>
    <name evidence="3" type="ORF">ACAOBT_LOCUS3648</name>
</gene>
<dbReference type="OrthoDB" id="6115549at2759"/>
<evidence type="ECO:0000313" key="4">
    <source>
        <dbReference type="Proteomes" id="UP001152888"/>
    </source>
</evidence>
<evidence type="ECO:0000313" key="3">
    <source>
        <dbReference type="EMBL" id="CAH1960461.1"/>
    </source>
</evidence>
<dbReference type="Proteomes" id="UP001152888">
    <property type="component" value="Unassembled WGS sequence"/>
</dbReference>
<sequence>MRAILIHRRNHQAHSLSPQPGCSFWNTIREEQIHSPTQNTSFTLVSPKQLLPPPVTTKKNRIQTGKKGKTAVITSWHYKEELEKELQEKQQKEQLKVKRSIEVKKEEKQKIIEEKQKLKKKNSKIR</sequence>
<dbReference type="EMBL" id="CAKOFQ010006688">
    <property type="protein sequence ID" value="CAH1960461.1"/>
    <property type="molecule type" value="Genomic_DNA"/>
</dbReference>
<comment type="caution">
    <text evidence="3">The sequence shown here is derived from an EMBL/GenBank/DDBJ whole genome shotgun (WGS) entry which is preliminary data.</text>
</comment>
<feature type="compositionally biased region" description="Basic residues" evidence="2">
    <location>
        <begin position="58"/>
        <end position="68"/>
    </location>
</feature>
<feature type="region of interest" description="Disordered" evidence="2">
    <location>
        <begin position="36"/>
        <end position="68"/>
    </location>
</feature>
<name>A0A9P0NX86_ACAOB</name>
<feature type="coiled-coil region" evidence="1">
    <location>
        <begin position="79"/>
        <end position="124"/>
    </location>
</feature>
<proteinExistence type="predicted"/>
<evidence type="ECO:0000256" key="1">
    <source>
        <dbReference type="SAM" id="Coils"/>
    </source>
</evidence>
<feature type="compositionally biased region" description="Polar residues" evidence="2">
    <location>
        <begin position="36"/>
        <end position="46"/>
    </location>
</feature>
<keyword evidence="1" id="KW-0175">Coiled coil</keyword>
<organism evidence="3 4">
    <name type="scientific">Acanthoscelides obtectus</name>
    <name type="common">Bean weevil</name>
    <name type="synonym">Bruchus obtectus</name>
    <dbReference type="NCBI Taxonomy" id="200917"/>
    <lineage>
        <taxon>Eukaryota</taxon>
        <taxon>Metazoa</taxon>
        <taxon>Ecdysozoa</taxon>
        <taxon>Arthropoda</taxon>
        <taxon>Hexapoda</taxon>
        <taxon>Insecta</taxon>
        <taxon>Pterygota</taxon>
        <taxon>Neoptera</taxon>
        <taxon>Endopterygota</taxon>
        <taxon>Coleoptera</taxon>
        <taxon>Polyphaga</taxon>
        <taxon>Cucujiformia</taxon>
        <taxon>Chrysomeloidea</taxon>
        <taxon>Chrysomelidae</taxon>
        <taxon>Bruchinae</taxon>
        <taxon>Bruchini</taxon>
        <taxon>Acanthoscelides</taxon>
    </lineage>
</organism>
<evidence type="ECO:0000256" key="2">
    <source>
        <dbReference type="SAM" id="MobiDB-lite"/>
    </source>
</evidence>
<protein>
    <submittedName>
        <fullName evidence="3">Uncharacterized protein</fullName>
    </submittedName>
</protein>
<accession>A0A9P0NX86</accession>
<reference evidence="3" key="1">
    <citation type="submission" date="2022-03" db="EMBL/GenBank/DDBJ databases">
        <authorList>
            <person name="Sayadi A."/>
        </authorList>
    </citation>
    <scope>NUCLEOTIDE SEQUENCE</scope>
</reference>